<evidence type="ECO:0000256" key="1">
    <source>
        <dbReference type="ARBA" id="ARBA00011063"/>
    </source>
</evidence>
<organism evidence="7 8">
    <name type="scientific">Brooklawnia cerclae</name>
    <dbReference type="NCBI Taxonomy" id="349934"/>
    <lineage>
        <taxon>Bacteria</taxon>
        <taxon>Bacillati</taxon>
        <taxon>Actinomycetota</taxon>
        <taxon>Actinomycetes</taxon>
        <taxon>Propionibacteriales</taxon>
        <taxon>Propionibacteriaceae</taxon>
        <taxon>Brooklawnia</taxon>
    </lineage>
</organism>
<accession>A0ABX0SFW3</accession>
<dbReference type="Proteomes" id="UP000749311">
    <property type="component" value="Unassembled WGS sequence"/>
</dbReference>
<comment type="caution">
    <text evidence="7">The sequence shown here is derived from an EMBL/GenBank/DDBJ whole genome shotgun (WGS) entry which is preliminary data.</text>
</comment>
<evidence type="ECO:0000256" key="3">
    <source>
        <dbReference type="ARBA" id="ARBA00022801"/>
    </source>
</evidence>
<evidence type="ECO:0000256" key="2">
    <source>
        <dbReference type="ARBA" id="ARBA00013064"/>
    </source>
</evidence>
<keyword evidence="3 7" id="KW-0378">Hydrolase</keyword>
<feature type="region of interest" description="Disordered" evidence="5">
    <location>
        <begin position="1"/>
        <end position="37"/>
    </location>
</feature>
<evidence type="ECO:0000313" key="7">
    <source>
        <dbReference type="EMBL" id="NIH56881.1"/>
    </source>
</evidence>
<feature type="domain" description="Phosphotyrosine protein phosphatase I" evidence="6">
    <location>
        <begin position="47"/>
        <end position="217"/>
    </location>
</feature>
<evidence type="ECO:0000313" key="8">
    <source>
        <dbReference type="Proteomes" id="UP000749311"/>
    </source>
</evidence>
<reference evidence="7 8" key="1">
    <citation type="submission" date="2020-02" db="EMBL/GenBank/DDBJ databases">
        <title>Sequencing the genomes of 1000 actinobacteria strains.</title>
        <authorList>
            <person name="Klenk H.-P."/>
        </authorList>
    </citation>
    <scope>NUCLEOTIDE SEQUENCE [LARGE SCALE GENOMIC DNA]</scope>
    <source>
        <strain evidence="7 8">DSM 19609</strain>
    </source>
</reference>
<protein>
    <recommendedName>
        <fullName evidence="2">protein-tyrosine-phosphatase</fullName>
        <ecNumber evidence="2">3.1.3.48</ecNumber>
    </recommendedName>
</protein>
<dbReference type="EC" id="3.1.3.48" evidence="2"/>
<dbReference type="PANTHER" id="PTHR11717:SF7">
    <property type="entry name" value="LOW MOLECULAR WEIGHT PHOSPHOTYROSINE PROTEIN PHOSPHATASE"/>
    <property type="match status" value="1"/>
</dbReference>
<dbReference type="PRINTS" id="PR00719">
    <property type="entry name" value="LMWPTPASE"/>
</dbReference>
<dbReference type="InterPro" id="IPR023485">
    <property type="entry name" value="Ptyr_pPase"/>
</dbReference>
<dbReference type="PANTHER" id="PTHR11717">
    <property type="entry name" value="LOW MOLECULAR WEIGHT PROTEIN TYROSINE PHOSPHATASE"/>
    <property type="match status" value="1"/>
</dbReference>
<name>A0ABX0SFW3_9ACTN</name>
<dbReference type="Gene3D" id="3.40.50.2300">
    <property type="match status" value="1"/>
</dbReference>
<dbReference type="InterPro" id="IPR017867">
    <property type="entry name" value="Tyr_phospatase_low_mol_wt"/>
</dbReference>
<dbReference type="RefSeq" id="WP_167166154.1">
    <property type="nucleotide sequence ID" value="NZ_BAAAOO010000015.1"/>
</dbReference>
<proteinExistence type="inferred from homology"/>
<evidence type="ECO:0000259" key="6">
    <source>
        <dbReference type="SMART" id="SM00226"/>
    </source>
</evidence>
<dbReference type="InterPro" id="IPR050438">
    <property type="entry name" value="LMW_PTPase"/>
</dbReference>
<sequence>MGFPHASHSTTSGGAQAPEPTDEPVPAWLRTGASPVRPPRRAELPPCKVLFVCTGNICRSPFAEAYLRARVPPDARVQISSAGVGAMTGQGLDPLMAEQARMRGVPADAHIARQVTGRDLLASDLILVFGPEHRDWIRDETPQASRRVFALGQVSSALYLKPPWSGLGWHQVADVVRSLRPAPDDSDWTPDPYRRGPEAAARAAEAISSAIDVIVERVR</sequence>
<dbReference type="Pfam" id="PF01451">
    <property type="entry name" value="LMWPc"/>
    <property type="match status" value="1"/>
</dbReference>
<dbReference type="SUPFAM" id="SSF52788">
    <property type="entry name" value="Phosphotyrosine protein phosphatases I"/>
    <property type="match status" value="1"/>
</dbReference>
<evidence type="ECO:0000256" key="5">
    <source>
        <dbReference type="SAM" id="MobiDB-lite"/>
    </source>
</evidence>
<dbReference type="InterPro" id="IPR036196">
    <property type="entry name" value="Ptyr_pPase_sf"/>
</dbReference>
<keyword evidence="8" id="KW-1185">Reference proteome</keyword>
<gene>
    <name evidence="7" type="ORF">FB473_001526</name>
</gene>
<comment type="similarity">
    <text evidence="1">Belongs to the low molecular weight phosphotyrosine protein phosphatase family.</text>
</comment>
<keyword evidence="4" id="KW-0904">Protein phosphatase</keyword>
<dbReference type="SMART" id="SM00226">
    <property type="entry name" value="LMWPc"/>
    <property type="match status" value="1"/>
</dbReference>
<dbReference type="GO" id="GO:0004725">
    <property type="term" value="F:protein tyrosine phosphatase activity"/>
    <property type="evidence" value="ECO:0007669"/>
    <property type="project" value="UniProtKB-EC"/>
</dbReference>
<dbReference type="EMBL" id="JAAMOZ010000001">
    <property type="protein sequence ID" value="NIH56881.1"/>
    <property type="molecule type" value="Genomic_DNA"/>
</dbReference>
<evidence type="ECO:0000256" key="4">
    <source>
        <dbReference type="ARBA" id="ARBA00022912"/>
    </source>
</evidence>